<evidence type="ECO:0000256" key="1">
    <source>
        <dbReference type="SAM" id="MobiDB-lite"/>
    </source>
</evidence>
<feature type="region of interest" description="Disordered" evidence="1">
    <location>
        <begin position="395"/>
        <end position="429"/>
    </location>
</feature>
<gene>
    <name evidence="2" type="ORF">SISNIDRAFT_463932</name>
</gene>
<organism evidence="2 3">
    <name type="scientific">Sistotremastrum niveocremeum HHB9708</name>
    <dbReference type="NCBI Taxonomy" id="1314777"/>
    <lineage>
        <taxon>Eukaryota</taxon>
        <taxon>Fungi</taxon>
        <taxon>Dikarya</taxon>
        <taxon>Basidiomycota</taxon>
        <taxon>Agaricomycotina</taxon>
        <taxon>Agaricomycetes</taxon>
        <taxon>Sistotremastrales</taxon>
        <taxon>Sistotremastraceae</taxon>
        <taxon>Sertulicium</taxon>
        <taxon>Sertulicium niveocremeum</taxon>
    </lineage>
</organism>
<reference evidence="2 3" key="1">
    <citation type="journal article" date="2016" name="Mol. Biol. Evol.">
        <title>Comparative Genomics of Early-Diverging Mushroom-Forming Fungi Provides Insights into the Origins of Lignocellulose Decay Capabilities.</title>
        <authorList>
            <person name="Nagy L.G."/>
            <person name="Riley R."/>
            <person name="Tritt A."/>
            <person name="Adam C."/>
            <person name="Daum C."/>
            <person name="Floudas D."/>
            <person name="Sun H."/>
            <person name="Yadav J.S."/>
            <person name="Pangilinan J."/>
            <person name="Larsson K.H."/>
            <person name="Matsuura K."/>
            <person name="Barry K."/>
            <person name="Labutti K."/>
            <person name="Kuo R."/>
            <person name="Ohm R.A."/>
            <person name="Bhattacharya S.S."/>
            <person name="Shirouzu T."/>
            <person name="Yoshinaga Y."/>
            <person name="Martin F.M."/>
            <person name="Grigoriev I.V."/>
            <person name="Hibbett D.S."/>
        </authorList>
    </citation>
    <scope>NUCLEOTIDE SEQUENCE [LARGE SCALE GENOMIC DNA]</scope>
    <source>
        <strain evidence="2 3">HHB9708</strain>
    </source>
</reference>
<name>A0A164Y035_9AGAM</name>
<dbReference type="OrthoDB" id="2149705at2759"/>
<accession>A0A164Y035</accession>
<keyword evidence="3" id="KW-1185">Reference proteome</keyword>
<dbReference type="AlphaFoldDB" id="A0A164Y035"/>
<evidence type="ECO:0000313" key="3">
    <source>
        <dbReference type="Proteomes" id="UP000076722"/>
    </source>
</evidence>
<dbReference type="EMBL" id="KV419399">
    <property type="protein sequence ID" value="KZS96451.1"/>
    <property type="molecule type" value="Genomic_DNA"/>
</dbReference>
<protein>
    <submittedName>
        <fullName evidence="2">Uncharacterized protein</fullName>
    </submittedName>
</protein>
<sequence>MSLPFCFCCASSSSSCPILFIISSSFSRLGVLTLRCRSCRSLEVLDDVFVNLPIATFRYKFEGAADSEYSAAMMIQRLPGAHLKSQQHRTEGSILQVFAVKPRNIPPGELPAQFVAWAQTQSVGPIRNLEMLAVASDGFNKWMKASFAFRSATTQPLLPLIGHRRNPEPYSIIMELGDLDSASVSGCETPYPPFSVLRPEPVHDFMMSITEDDMNQIKTGIRNYQFLKETPGRRVQRIWYLVSGHPTPTRARLSRSLAFVCEVGPVRMRRPYLAPLIEDGVLNAEFNDTDNPLMDSLPFAFRICSVWELKTKFSVQTLRKQFSLRARDPSQIETKMGPPMKSPFLEQVIWHEQDLIRINIREEAFRKLSQRERMIYYRSINSPWMNHPGLICAPTSSTAIAPESKGGGSPSVSPIEPVGETDEDNSGWR</sequence>
<evidence type="ECO:0000313" key="2">
    <source>
        <dbReference type="EMBL" id="KZS96451.1"/>
    </source>
</evidence>
<proteinExistence type="predicted"/>
<dbReference type="Proteomes" id="UP000076722">
    <property type="component" value="Unassembled WGS sequence"/>
</dbReference>
<feature type="compositionally biased region" description="Acidic residues" evidence="1">
    <location>
        <begin position="419"/>
        <end position="429"/>
    </location>
</feature>